<gene>
    <name evidence="1" type="ORF">GCM10023156_12480</name>
</gene>
<proteinExistence type="predicted"/>
<comment type="caution">
    <text evidence="1">The sequence shown here is derived from an EMBL/GenBank/DDBJ whole genome shotgun (WGS) entry which is preliminary data.</text>
</comment>
<name>A0ABP8MDL3_9BACT</name>
<reference evidence="2" key="1">
    <citation type="journal article" date="2019" name="Int. J. Syst. Evol. Microbiol.">
        <title>The Global Catalogue of Microorganisms (GCM) 10K type strain sequencing project: providing services to taxonomists for standard genome sequencing and annotation.</title>
        <authorList>
            <consortium name="The Broad Institute Genomics Platform"/>
            <consortium name="The Broad Institute Genome Sequencing Center for Infectious Disease"/>
            <person name="Wu L."/>
            <person name="Ma J."/>
        </authorList>
    </citation>
    <scope>NUCLEOTIDE SEQUENCE [LARGE SCALE GENOMIC DNA]</scope>
    <source>
        <strain evidence="2">JCM 17759</strain>
    </source>
</reference>
<accession>A0ABP8MDL3</accession>
<keyword evidence="2" id="KW-1185">Reference proteome</keyword>
<evidence type="ECO:0000313" key="1">
    <source>
        <dbReference type="EMBL" id="GAA4448811.1"/>
    </source>
</evidence>
<dbReference type="Proteomes" id="UP001500840">
    <property type="component" value="Unassembled WGS sequence"/>
</dbReference>
<dbReference type="EMBL" id="BAABGA010000017">
    <property type="protein sequence ID" value="GAA4448811.1"/>
    <property type="molecule type" value="Genomic_DNA"/>
</dbReference>
<evidence type="ECO:0000313" key="2">
    <source>
        <dbReference type="Proteomes" id="UP001500840"/>
    </source>
</evidence>
<organism evidence="1 2">
    <name type="scientific">Novipirellula rosea</name>
    <dbReference type="NCBI Taxonomy" id="1031540"/>
    <lineage>
        <taxon>Bacteria</taxon>
        <taxon>Pseudomonadati</taxon>
        <taxon>Planctomycetota</taxon>
        <taxon>Planctomycetia</taxon>
        <taxon>Pirellulales</taxon>
        <taxon>Pirellulaceae</taxon>
        <taxon>Novipirellula</taxon>
    </lineage>
</organism>
<sequence>MIDLIEEDSLIFQILATFGLINIAAENQTAPIPRCYRRAIAHCRRIDVAIAKTSKDHAAVIVTGSIRVIVAQQRRGVGVTQIDQTWRSQDLQYTIAAIDLNGATAHTDP</sequence>
<protein>
    <submittedName>
        <fullName evidence="1">Uncharacterized protein</fullName>
    </submittedName>
</protein>